<organism evidence="4 5">
    <name type="scientific">Helianthus annuus</name>
    <name type="common">Common sunflower</name>
    <dbReference type="NCBI Taxonomy" id="4232"/>
    <lineage>
        <taxon>Eukaryota</taxon>
        <taxon>Viridiplantae</taxon>
        <taxon>Streptophyta</taxon>
        <taxon>Embryophyta</taxon>
        <taxon>Tracheophyta</taxon>
        <taxon>Spermatophyta</taxon>
        <taxon>Magnoliopsida</taxon>
        <taxon>eudicotyledons</taxon>
        <taxon>Gunneridae</taxon>
        <taxon>Pentapetalae</taxon>
        <taxon>asterids</taxon>
        <taxon>campanulids</taxon>
        <taxon>Asterales</taxon>
        <taxon>Asteraceae</taxon>
        <taxon>Asteroideae</taxon>
        <taxon>Heliantheae alliance</taxon>
        <taxon>Heliantheae</taxon>
        <taxon>Helianthus</taxon>
    </lineage>
</organism>
<dbReference type="AlphaFoldDB" id="A0A251TGQ4"/>
<accession>A0A251TGQ4</accession>
<evidence type="ECO:0000256" key="2">
    <source>
        <dbReference type="SAM" id="SignalP"/>
    </source>
</evidence>
<dbReference type="FunCoup" id="A0A251TGQ4">
    <property type="interactions" value="2403"/>
</dbReference>
<keyword evidence="1" id="KW-0812">Transmembrane</keyword>
<dbReference type="Proteomes" id="UP000215914">
    <property type="component" value="Chromosome 10"/>
</dbReference>
<dbReference type="OrthoDB" id="1925347at2759"/>
<keyword evidence="1" id="KW-1133">Transmembrane helix</keyword>
<feature type="signal peptide" evidence="2">
    <location>
        <begin position="1"/>
        <end position="24"/>
    </location>
</feature>
<feature type="chain" id="PRO_5012716144" description="Concanavalin A-like lectin/glucanase domain-containing protein" evidence="2">
    <location>
        <begin position="25"/>
        <end position="308"/>
    </location>
</feature>
<dbReference type="PANTHER" id="PTHR33512">
    <property type="entry name" value="PROTEIN, PUTATIVE (DUF1191)-RELATED"/>
    <property type="match status" value="1"/>
</dbReference>
<dbReference type="InterPro" id="IPR010605">
    <property type="entry name" value="DUF1191"/>
</dbReference>
<dbReference type="InParanoid" id="A0A251TGQ4"/>
<evidence type="ECO:0000313" key="3">
    <source>
        <dbReference type="EMBL" id="KAF5785342.1"/>
    </source>
</evidence>
<reference evidence="3" key="3">
    <citation type="submission" date="2020-06" db="EMBL/GenBank/DDBJ databases">
        <title>Helianthus annuus Genome sequencing and assembly Release 2.</title>
        <authorList>
            <person name="Gouzy J."/>
            <person name="Langlade N."/>
            <person name="Munos S."/>
        </authorList>
    </citation>
    <scope>NUCLEOTIDE SEQUENCE</scope>
    <source>
        <tissue evidence="3">Leaves</tissue>
    </source>
</reference>
<evidence type="ECO:0008006" key="6">
    <source>
        <dbReference type="Google" id="ProtNLM"/>
    </source>
</evidence>
<name>A0A251TGQ4_HELAN</name>
<evidence type="ECO:0000256" key="1">
    <source>
        <dbReference type="SAM" id="Phobius"/>
    </source>
</evidence>
<reference evidence="4" key="2">
    <citation type="submission" date="2017-02" db="EMBL/GenBank/DDBJ databases">
        <title>Sunflower complete genome.</title>
        <authorList>
            <person name="Langlade N."/>
            <person name="Munos S."/>
        </authorList>
    </citation>
    <scope>NUCLEOTIDE SEQUENCE [LARGE SCALE GENOMIC DNA]</scope>
    <source>
        <tissue evidence="4">Leaves</tissue>
    </source>
</reference>
<dbReference type="Pfam" id="PF06697">
    <property type="entry name" value="DUF1191"/>
    <property type="match status" value="1"/>
</dbReference>
<evidence type="ECO:0000313" key="4">
    <source>
        <dbReference type="EMBL" id="OTG10308.1"/>
    </source>
</evidence>
<feature type="transmembrane region" description="Helical" evidence="1">
    <location>
        <begin position="234"/>
        <end position="258"/>
    </location>
</feature>
<gene>
    <name evidence="4" type="ORF">HannXRQ_Chr10g0286181</name>
    <name evidence="3" type="ORF">HanXRQr2_Chr10g0427551</name>
</gene>
<keyword evidence="1" id="KW-0472">Membrane</keyword>
<sequence length="308" mass="34011">MEPQLHTLTITFMLIMFILPIAEPQSVLNIPDITQARVLDDIIQEYAYHVFDNPNNPKTGVVYDGIAPKNLTGIRISGLRLRTGSLFTRGVPMYKEFRIPIGVVVQPYVERLVLVYQNLGNRSNGYYPLPGYMYLAPVLGLLAYNGTDLSVKSRTELDLQASDEPIQIEFGSVKPAPGGSGSNPMCVWVDLHGQVNFTNVVDGNRCLAFKQGHFSIVVKDIVKRDKHGGIDSRVWAIVVYVVGGCVLLVMLAVLVVLIRGCKKRKTTRKMERAAEGGEPLHMTMIGGVKAPAAMVTRTQPTLETEYVP</sequence>
<protein>
    <recommendedName>
        <fullName evidence="6">Concanavalin A-like lectin/glucanase domain-containing protein</fullName>
    </recommendedName>
</protein>
<dbReference type="STRING" id="4232.A0A251TGQ4"/>
<keyword evidence="2" id="KW-0732">Signal</keyword>
<proteinExistence type="predicted"/>
<reference evidence="3 5" key="1">
    <citation type="journal article" date="2017" name="Nature">
        <title>The sunflower genome provides insights into oil metabolism, flowering and Asterid evolution.</title>
        <authorList>
            <person name="Badouin H."/>
            <person name="Gouzy J."/>
            <person name="Grassa C.J."/>
            <person name="Murat F."/>
            <person name="Staton S.E."/>
            <person name="Cottret L."/>
            <person name="Lelandais-Briere C."/>
            <person name="Owens G.L."/>
            <person name="Carrere S."/>
            <person name="Mayjonade B."/>
            <person name="Legrand L."/>
            <person name="Gill N."/>
            <person name="Kane N.C."/>
            <person name="Bowers J.E."/>
            <person name="Hubner S."/>
            <person name="Bellec A."/>
            <person name="Berard A."/>
            <person name="Berges H."/>
            <person name="Blanchet N."/>
            <person name="Boniface M.C."/>
            <person name="Brunel D."/>
            <person name="Catrice O."/>
            <person name="Chaidir N."/>
            <person name="Claudel C."/>
            <person name="Donnadieu C."/>
            <person name="Faraut T."/>
            <person name="Fievet G."/>
            <person name="Helmstetter N."/>
            <person name="King M."/>
            <person name="Knapp S.J."/>
            <person name="Lai Z."/>
            <person name="Le Paslier M.C."/>
            <person name="Lippi Y."/>
            <person name="Lorenzon L."/>
            <person name="Mandel J.R."/>
            <person name="Marage G."/>
            <person name="Marchand G."/>
            <person name="Marquand E."/>
            <person name="Bret-Mestries E."/>
            <person name="Morien E."/>
            <person name="Nambeesan S."/>
            <person name="Nguyen T."/>
            <person name="Pegot-Espagnet P."/>
            <person name="Pouilly N."/>
            <person name="Raftis F."/>
            <person name="Sallet E."/>
            <person name="Schiex T."/>
            <person name="Thomas J."/>
            <person name="Vandecasteele C."/>
            <person name="Vares D."/>
            <person name="Vear F."/>
            <person name="Vautrin S."/>
            <person name="Crespi M."/>
            <person name="Mangin B."/>
            <person name="Burke J.M."/>
            <person name="Salse J."/>
            <person name="Munos S."/>
            <person name="Vincourt P."/>
            <person name="Rieseberg L.H."/>
            <person name="Langlade N.B."/>
        </authorList>
    </citation>
    <scope>NUCLEOTIDE SEQUENCE [LARGE SCALE GENOMIC DNA]</scope>
    <source>
        <strain evidence="5">cv. SF193</strain>
        <tissue evidence="3">Leaves</tissue>
    </source>
</reference>
<dbReference type="PANTHER" id="PTHR33512:SF14">
    <property type="entry name" value="EXPRESSED PROTEIN"/>
    <property type="match status" value="1"/>
</dbReference>
<dbReference type="EMBL" id="MNCJ02000325">
    <property type="protein sequence ID" value="KAF5785342.1"/>
    <property type="molecule type" value="Genomic_DNA"/>
</dbReference>
<dbReference type="Gramene" id="mRNA:HanXRQr2_Chr10g0427551">
    <property type="protein sequence ID" value="CDS:HanXRQr2_Chr10g0427551.1"/>
    <property type="gene ID" value="HanXRQr2_Chr10g0427551"/>
</dbReference>
<evidence type="ECO:0000313" key="5">
    <source>
        <dbReference type="Proteomes" id="UP000215914"/>
    </source>
</evidence>
<keyword evidence="5" id="KW-1185">Reference proteome</keyword>
<dbReference type="EMBL" id="CM007899">
    <property type="protein sequence ID" value="OTG10308.1"/>
    <property type="molecule type" value="Genomic_DNA"/>
</dbReference>